<name>A0A369P2X1_9ACTN</name>
<dbReference type="EMBL" id="PPUT01000008">
    <property type="protein sequence ID" value="RDC45585.1"/>
    <property type="molecule type" value="Genomic_DNA"/>
</dbReference>
<keyword evidence="3" id="KW-0804">Transcription</keyword>
<dbReference type="SUPFAM" id="SSF46894">
    <property type="entry name" value="C-terminal effector domain of the bipartite response regulators"/>
    <property type="match status" value="1"/>
</dbReference>
<dbReference type="Proteomes" id="UP000253805">
    <property type="component" value="Unassembled WGS sequence"/>
</dbReference>
<dbReference type="GO" id="GO:0006355">
    <property type="term" value="P:regulation of DNA-templated transcription"/>
    <property type="evidence" value="ECO:0007669"/>
    <property type="project" value="InterPro"/>
</dbReference>
<gene>
    <name evidence="6" type="ORF">C1850_04420</name>
</gene>
<dbReference type="PROSITE" id="PS50043">
    <property type="entry name" value="HTH_LUXR_2"/>
    <property type="match status" value="1"/>
</dbReference>
<feature type="transmembrane region" description="Helical" evidence="4">
    <location>
        <begin position="210"/>
        <end position="228"/>
    </location>
</feature>
<feature type="transmembrane region" description="Helical" evidence="4">
    <location>
        <begin position="128"/>
        <end position="150"/>
    </location>
</feature>
<evidence type="ECO:0000256" key="4">
    <source>
        <dbReference type="SAM" id="Phobius"/>
    </source>
</evidence>
<dbReference type="Pfam" id="PF00196">
    <property type="entry name" value="GerE"/>
    <property type="match status" value="1"/>
</dbReference>
<keyword evidence="4" id="KW-1133">Transmembrane helix</keyword>
<reference evidence="6 7" key="1">
    <citation type="journal article" date="2018" name="Elife">
        <title>Discovery and characterization of a prevalent human gut bacterial enzyme sufficient for the inactivation of a family of plant toxins.</title>
        <authorList>
            <person name="Koppel N."/>
            <person name="Bisanz J.E."/>
            <person name="Pandelia M.E."/>
            <person name="Turnbaugh P.J."/>
            <person name="Balskus E.P."/>
        </authorList>
    </citation>
    <scope>NUCLEOTIDE SEQUENCE [LARGE SCALE GENOMIC DNA]</scope>
    <source>
        <strain evidence="6 7">OB21 GAM 11</strain>
    </source>
</reference>
<protein>
    <submittedName>
        <fullName evidence="6">Helix-turn-helix transcriptional regulator</fullName>
    </submittedName>
</protein>
<evidence type="ECO:0000256" key="1">
    <source>
        <dbReference type="ARBA" id="ARBA00023015"/>
    </source>
</evidence>
<evidence type="ECO:0000256" key="2">
    <source>
        <dbReference type="ARBA" id="ARBA00023125"/>
    </source>
</evidence>
<sequence>MGLAIFYETLLVILVSALTAAVCLSSYLVTKRKTMLFACIAFMFYFFDVASILQDDYAARELASGLTQEYYFIRSLYTMVTGAGFLGAFWFMVCEYIGECRRSIRITPIVVYAILSLILLAISGESKVLRFCYYSCRAAFMFWILAYGAVHYLRTKDPVERQRLGRYKNHCIALALLGMVMVAEDALFFLVLSTDTLTIGPLTFSAERNYAENVLMMVCAAMTCWFALRQLDIHSNKAPVVDDTLRYRQTAEDLLVYAKRHQLTAREQEVLDYILHDQDNQNIASAMSLSPSTVKVHVHNILQKTGHTNRQELIQDFWKTV</sequence>
<dbReference type="RefSeq" id="WP_114548740.1">
    <property type="nucleotide sequence ID" value="NZ_PPUT01000008.1"/>
</dbReference>
<dbReference type="AlphaFoldDB" id="A0A369P2X1"/>
<dbReference type="Gene3D" id="1.10.10.10">
    <property type="entry name" value="Winged helix-like DNA-binding domain superfamily/Winged helix DNA-binding domain"/>
    <property type="match status" value="1"/>
</dbReference>
<feature type="domain" description="HTH luxR-type" evidence="5">
    <location>
        <begin position="256"/>
        <end position="321"/>
    </location>
</feature>
<accession>A0A369P2X1</accession>
<feature type="transmembrane region" description="Helical" evidence="4">
    <location>
        <begin position="6"/>
        <end position="28"/>
    </location>
</feature>
<dbReference type="InterPro" id="IPR036388">
    <property type="entry name" value="WH-like_DNA-bd_sf"/>
</dbReference>
<organism evidence="6 7">
    <name type="scientific">Adlercreutzia equolifaciens subsp. celatus</name>
    <dbReference type="NCBI Taxonomy" id="394340"/>
    <lineage>
        <taxon>Bacteria</taxon>
        <taxon>Bacillati</taxon>
        <taxon>Actinomycetota</taxon>
        <taxon>Coriobacteriia</taxon>
        <taxon>Eggerthellales</taxon>
        <taxon>Eggerthellaceae</taxon>
        <taxon>Adlercreutzia</taxon>
    </lineage>
</organism>
<evidence type="ECO:0000313" key="7">
    <source>
        <dbReference type="Proteomes" id="UP000253805"/>
    </source>
</evidence>
<dbReference type="PROSITE" id="PS00622">
    <property type="entry name" value="HTH_LUXR_1"/>
    <property type="match status" value="1"/>
</dbReference>
<feature type="transmembrane region" description="Helical" evidence="4">
    <location>
        <begin position="35"/>
        <end position="53"/>
    </location>
</feature>
<feature type="transmembrane region" description="Helical" evidence="4">
    <location>
        <begin position="171"/>
        <end position="190"/>
    </location>
</feature>
<dbReference type="CDD" id="cd06170">
    <property type="entry name" value="LuxR_C_like"/>
    <property type="match status" value="1"/>
</dbReference>
<proteinExistence type="predicted"/>
<comment type="caution">
    <text evidence="6">The sequence shown here is derived from an EMBL/GenBank/DDBJ whole genome shotgun (WGS) entry which is preliminary data.</text>
</comment>
<dbReference type="InterPro" id="IPR016032">
    <property type="entry name" value="Sig_transdc_resp-reg_C-effctor"/>
</dbReference>
<dbReference type="PANTHER" id="PTHR44688:SF16">
    <property type="entry name" value="DNA-BINDING TRANSCRIPTIONAL ACTIVATOR DEVR_DOSR"/>
    <property type="match status" value="1"/>
</dbReference>
<evidence type="ECO:0000256" key="3">
    <source>
        <dbReference type="ARBA" id="ARBA00023163"/>
    </source>
</evidence>
<keyword evidence="1" id="KW-0805">Transcription regulation</keyword>
<dbReference type="PANTHER" id="PTHR44688">
    <property type="entry name" value="DNA-BINDING TRANSCRIPTIONAL ACTIVATOR DEVR_DOSR"/>
    <property type="match status" value="1"/>
</dbReference>
<feature type="transmembrane region" description="Helical" evidence="4">
    <location>
        <begin position="104"/>
        <end position="122"/>
    </location>
</feature>
<dbReference type="InterPro" id="IPR000792">
    <property type="entry name" value="Tscrpt_reg_LuxR_C"/>
</dbReference>
<keyword evidence="4" id="KW-0812">Transmembrane</keyword>
<evidence type="ECO:0000313" key="6">
    <source>
        <dbReference type="EMBL" id="RDC45585.1"/>
    </source>
</evidence>
<keyword evidence="4" id="KW-0472">Membrane</keyword>
<dbReference type="PRINTS" id="PR00038">
    <property type="entry name" value="HTHLUXR"/>
</dbReference>
<keyword evidence="2" id="KW-0238">DNA-binding</keyword>
<dbReference type="SMART" id="SM00421">
    <property type="entry name" value="HTH_LUXR"/>
    <property type="match status" value="1"/>
</dbReference>
<feature type="transmembrane region" description="Helical" evidence="4">
    <location>
        <begin position="73"/>
        <end position="92"/>
    </location>
</feature>
<evidence type="ECO:0000259" key="5">
    <source>
        <dbReference type="PROSITE" id="PS50043"/>
    </source>
</evidence>
<dbReference type="GO" id="GO:0003677">
    <property type="term" value="F:DNA binding"/>
    <property type="evidence" value="ECO:0007669"/>
    <property type="project" value="UniProtKB-KW"/>
</dbReference>